<dbReference type="InterPro" id="IPR001789">
    <property type="entry name" value="Sig_transdc_resp-reg_receiver"/>
</dbReference>
<organism evidence="5">
    <name type="scientific">marine metagenome</name>
    <dbReference type="NCBI Taxonomy" id="408172"/>
    <lineage>
        <taxon>unclassified sequences</taxon>
        <taxon>metagenomes</taxon>
        <taxon>ecological metagenomes</taxon>
    </lineage>
</organism>
<dbReference type="FunFam" id="3.40.50.2300:FF:000018">
    <property type="entry name" value="DNA-binding transcriptional regulator NtrC"/>
    <property type="match status" value="1"/>
</dbReference>
<evidence type="ECO:0000259" key="4">
    <source>
        <dbReference type="PROSITE" id="PS50110"/>
    </source>
</evidence>
<keyword evidence="3" id="KW-0804">Transcription</keyword>
<name>A0A381YS27_9ZZZZ</name>
<accession>A0A381YS27</accession>
<dbReference type="EMBL" id="UINC01018925">
    <property type="protein sequence ID" value="SVA79846.1"/>
    <property type="molecule type" value="Genomic_DNA"/>
</dbReference>
<dbReference type="PROSITE" id="PS50110">
    <property type="entry name" value="RESPONSE_REGULATORY"/>
    <property type="match status" value="1"/>
</dbReference>
<dbReference type="PANTHER" id="PTHR43228:SF1">
    <property type="entry name" value="TWO-COMPONENT RESPONSE REGULATOR ARR22"/>
    <property type="match status" value="1"/>
</dbReference>
<evidence type="ECO:0000256" key="2">
    <source>
        <dbReference type="ARBA" id="ARBA00023015"/>
    </source>
</evidence>
<reference evidence="5" key="1">
    <citation type="submission" date="2018-05" db="EMBL/GenBank/DDBJ databases">
        <authorList>
            <person name="Lanie J.A."/>
            <person name="Ng W.-L."/>
            <person name="Kazmierczak K.M."/>
            <person name="Andrzejewski T.M."/>
            <person name="Davidsen T.M."/>
            <person name="Wayne K.J."/>
            <person name="Tettelin H."/>
            <person name="Glass J.I."/>
            <person name="Rusch D."/>
            <person name="Podicherti R."/>
            <person name="Tsui H.-C.T."/>
            <person name="Winkler M.E."/>
        </authorList>
    </citation>
    <scope>NUCLEOTIDE SEQUENCE</scope>
</reference>
<dbReference type="InterPro" id="IPR011006">
    <property type="entry name" value="CheY-like_superfamily"/>
</dbReference>
<dbReference type="Pfam" id="PF00072">
    <property type="entry name" value="Response_reg"/>
    <property type="match status" value="1"/>
</dbReference>
<feature type="non-terminal residue" evidence="5">
    <location>
        <position position="110"/>
    </location>
</feature>
<dbReference type="InterPro" id="IPR052048">
    <property type="entry name" value="ST_Response_Regulator"/>
</dbReference>
<dbReference type="AlphaFoldDB" id="A0A381YS27"/>
<dbReference type="PANTHER" id="PTHR43228">
    <property type="entry name" value="TWO-COMPONENT RESPONSE REGULATOR"/>
    <property type="match status" value="1"/>
</dbReference>
<protein>
    <recommendedName>
        <fullName evidence="4">Response regulatory domain-containing protein</fullName>
    </recommendedName>
</protein>
<sequence>MVNQPVLIVDDEVEMRIAMSETLKHCGYPVEISHNAIDALKKFKQNEYSLVITDMTMPKRSGLELLKDIKSISPAKPVIMATAYGTVETAVEAMKHGAFDYIRKPINFDS</sequence>
<keyword evidence="1" id="KW-0597">Phosphoprotein</keyword>
<dbReference type="SMART" id="SM00448">
    <property type="entry name" value="REC"/>
    <property type="match status" value="1"/>
</dbReference>
<gene>
    <name evidence="5" type="ORF">METZ01_LOCUS132700</name>
</gene>
<evidence type="ECO:0000256" key="1">
    <source>
        <dbReference type="ARBA" id="ARBA00022553"/>
    </source>
</evidence>
<proteinExistence type="predicted"/>
<evidence type="ECO:0000313" key="5">
    <source>
        <dbReference type="EMBL" id="SVA79846.1"/>
    </source>
</evidence>
<feature type="domain" description="Response regulatory" evidence="4">
    <location>
        <begin position="5"/>
        <end position="110"/>
    </location>
</feature>
<evidence type="ECO:0000256" key="3">
    <source>
        <dbReference type="ARBA" id="ARBA00023163"/>
    </source>
</evidence>
<dbReference type="GO" id="GO:0000160">
    <property type="term" value="P:phosphorelay signal transduction system"/>
    <property type="evidence" value="ECO:0007669"/>
    <property type="project" value="InterPro"/>
</dbReference>
<dbReference type="SUPFAM" id="SSF52172">
    <property type="entry name" value="CheY-like"/>
    <property type="match status" value="1"/>
</dbReference>
<keyword evidence="2" id="KW-0805">Transcription regulation</keyword>
<dbReference type="Gene3D" id="3.40.50.2300">
    <property type="match status" value="1"/>
</dbReference>